<keyword evidence="2" id="KW-1185">Reference proteome</keyword>
<comment type="caution">
    <text evidence="1">The sequence shown here is derived from an EMBL/GenBank/DDBJ whole genome shotgun (WGS) entry which is preliminary data.</text>
</comment>
<organism evidence="1 2">
    <name type="scientific">Racocetra persica</name>
    <dbReference type="NCBI Taxonomy" id="160502"/>
    <lineage>
        <taxon>Eukaryota</taxon>
        <taxon>Fungi</taxon>
        <taxon>Fungi incertae sedis</taxon>
        <taxon>Mucoromycota</taxon>
        <taxon>Glomeromycotina</taxon>
        <taxon>Glomeromycetes</taxon>
        <taxon>Diversisporales</taxon>
        <taxon>Gigasporaceae</taxon>
        <taxon>Racocetra</taxon>
    </lineage>
</organism>
<dbReference type="Proteomes" id="UP000789920">
    <property type="component" value="Unassembled WGS sequence"/>
</dbReference>
<dbReference type="EMBL" id="CAJVQC010138518">
    <property type="protein sequence ID" value="CAG8843474.1"/>
    <property type="molecule type" value="Genomic_DNA"/>
</dbReference>
<feature type="non-terminal residue" evidence="1">
    <location>
        <position position="1"/>
    </location>
</feature>
<protein>
    <submittedName>
        <fullName evidence="1">34618_t:CDS:1</fullName>
    </submittedName>
</protein>
<evidence type="ECO:0000313" key="1">
    <source>
        <dbReference type="EMBL" id="CAG8843474.1"/>
    </source>
</evidence>
<evidence type="ECO:0000313" key="2">
    <source>
        <dbReference type="Proteomes" id="UP000789920"/>
    </source>
</evidence>
<sequence>MALFSGSKYVTLSFIFPIMQQLINNLQNNYLDLDDITIQAVHNTILTDIEKRLKVSYKYSIMASFFDPQFKSLKFIDERAEIIEDLHQEYQQLSLEMLTNQQIQTPTILQQDNSYIENDFNKFI</sequence>
<reference evidence="1" key="1">
    <citation type="submission" date="2021-06" db="EMBL/GenBank/DDBJ databases">
        <authorList>
            <person name="Kallberg Y."/>
            <person name="Tangrot J."/>
            <person name="Rosling A."/>
        </authorList>
    </citation>
    <scope>NUCLEOTIDE SEQUENCE</scope>
    <source>
        <strain evidence="1">MA461A</strain>
    </source>
</reference>
<feature type="non-terminal residue" evidence="1">
    <location>
        <position position="124"/>
    </location>
</feature>
<accession>A0ACA9SM39</accession>
<gene>
    <name evidence="1" type="ORF">RPERSI_LOCUS32777</name>
</gene>
<name>A0ACA9SM39_9GLOM</name>
<proteinExistence type="predicted"/>